<reference evidence="3" key="1">
    <citation type="journal article" date="2019" name="Int. J. Syst. Evol. Microbiol.">
        <title>The Global Catalogue of Microorganisms (GCM) 10K type strain sequencing project: providing services to taxonomists for standard genome sequencing and annotation.</title>
        <authorList>
            <consortium name="The Broad Institute Genomics Platform"/>
            <consortium name="The Broad Institute Genome Sequencing Center for Infectious Disease"/>
            <person name="Wu L."/>
            <person name="Ma J."/>
        </authorList>
    </citation>
    <scope>NUCLEOTIDE SEQUENCE [LARGE SCALE GENOMIC DNA]</scope>
    <source>
        <strain evidence="3">KCTC 52277</strain>
    </source>
</reference>
<protein>
    <submittedName>
        <fullName evidence="2">DUF5363 family protein</fullName>
    </submittedName>
</protein>
<dbReference type="RefSeq" id="WP_283106380.1">
    <property type="nucleotide sequence ID" value="NZ_JAKILF010000002.1"/>
</dbReference>
<comment type="caution">
    <text evidence="2">The sequence shown here is derived from an EMBL/GenBank/DDBJ whole genome shotgun (WGS) entry which is preliminary data.</text>
</comment>
<dbReference type="InterPro" id="IPR035292">
    <property type="entry name" value="DUF5363"/>
</dbReference>
<dbReference type="Proteomes" id="UP001595621">
    <property type="component" value="Unassembled WGS sequence"/>
</dbReference>
<dbReference type="Pfam" id="PF17320">
    <property type="entry name" value="DUF5363"/>
    <property type="match status" value="1"/>
</dbReference>
<evidence type="ECO:0000256" key="1">
    <source>
        <dbReference type="SAM" id="MobiDB-lite"/>
    </source>
</evidence>
<accession>A0ABV7G7B9</accession>
<organism evidence="2 3">
    <name type="scientific">Shewanella submarina</name>
    <dbReference type="NCBI Taxonomy" id="2016376"/>
    <lineage>
        <taxon>Bacteria</taxon>
        <taxon>Pseudomonadati</taxon>
        <taxon>Pseudomonadota</taxon>
        <taxon>Gammaproteobacteria</taxon>
        <taxon>Alteromonadales</taxon>
        <taxon>Shewanellaceae</taxon>
        <taxon>Shewanella</taxon>
    </lineage>
</organism>
<name>A0ABV7G7B9_9GAMM</name>
<dbReference type="EMBL" id="JBHRTD010000006">
    <property type="protein sequence ID" value="MFC3137399.1"/>
    <property type="molecule type" value="Genomic_DNA"/>
</dbReference>
<keyword evidence="3" id="KW-1185">Reference proteome</keyword>
<evidence type="ECO:0000313" key="3">
    <source>
        <dbReference type="Proteomes" id="UP001595621"/>
    </source>
</evidence>
<proteinExistence type="predicted"/>
<sequence length="60" mass="6966">MNWLRKAWARYCDWCDSMGLTPESKRCCAPVLHDPELKHANGEKPDLSGHLLEDRKRNAD</sequence>
<evidence type="ECO:0000313" key="2">
    <source>
        <dbReference type="EMBL" id="MFC3137399.1"/>
    </source>
</evidence>
<gene>
    <name evidence="2" type="ORF">ACFOE0_04265</name>
</gene>
<feature type="region of interest" description="Disordered" evidence="1">
    <location>
        <begin position="36"/>
        <end position="60"/>
    </location>
</feature>